<proteinExistence type="predicted"/>
<protein>
    <recommendedName>
        <fullName evidence="2">DUF7888 domain-containing protein</fullName>
    </recommendedName>
</protein>
<feature type="chain" id="PRO_5035430431" description="DUF7888 domain-containing protein" evidence="1">
    <location>
        <begin position="21"/>
        <end position="210"/>
    </location>
</feature>
<gene>
    <name evidence="3" type="ORF">FB567DRAFT_593577</name>
</gene>
<evidence type="ECO:0000256" key="1">
    <source>
        <dbReference type="SAM" id="SignalP"/>
    </source>
</evidence>
<dbReference type="PANTHER" id="PTHR40845:SF1">
    <property type="match status" value="1"/>
</dbReference>
<evidence type="ECO:0000313" key="3">
    <source>
        <dbReference type="EMBL" id="KAH7084094.1"/>
    </source>
</evidence>
<name>A0A8K0VWR8_9PLEO</name>
<dbReference type="EMBL" id="JAGMVJ010000012">
    <property type="protein sequence ID" value="KAH7084094.1"/>
    <property type="molecule type" value="Genomic_DNA"/>
</dbReference>
<feature type="domain" description="DUF7888" evidence="2">
    <location>
        <begin position="76"/>
        <end position="210"/>
    </location>
</feature>
<keyword evidence="4" id="KW-1185">Reference proteome</keyword>
<accession>A0A8K0VWR8</accession>
<dbReference type="PANTHER" id="PTHR40845">
    <property type="match status" value="1"/>
</dbReference>
<sequence length="210" mass="23214">MKTSVITSCLLAFMATMTSANPIPEDKGAVNADIPPATLVSLVGQMGTDGIFRQGVVPEDIQTRDLVYLRERAGPIVTVLGIAAIKGLAIITKIAVEIGAQTIKNLGSWNTAREAFTKKTVDEMWARNKDYNRYPAAICYNKAYHFQNGKWDGRVSAKMELGQLFTDYDCMYMEGGNQFYTHSDGGYVNLAYKYNNRCSHDAKTGDLTCR</sequence>
<dbReference type="Pfam" id="PF25411">
    <property type="entry name" value="DUF7888"/>
    <property type="match status" value="1"/>
</dbReference>
<organism evidence="3 4">
    <name type="scientific">Paraphoma chrysanthemicola</name>
    <dbReference type="NCBI Taxonomy" id="798071"/>
    <lineage>
        <taxon>Eukaryota</taxon>
        <taxon>Fungi</taxon>
        <taxon>Dikarya</taxon>
        <taxon>Ascomycota</taxon>
        <taxon>Pezizomycotina</taxon>
        <taxon>Dothideomycetes</taxon>
        <taxon>Pleosporomycetidae</taxon>
        <taxon>Pleosporales</taxon>
        <taxon>Pleosporineae</taxon>
        <taxon>Phaeosphaeriaceae</taxon>
        <taxon>Paraphoma</taxon>
    </lineage>
</organism>
<dbReference type="OrthoDB" id="3478218at2759"/>
<comment type="caution">
    <text evidence="3">The sequence shown here is derived from an EMBL/GenBank/DDBJ whole genome shotgun (WGS) entry which is preliminary data.</text>
</comment>
<reference evidence="3" key="1">
    <citation type="journal article" date="2021" name="Nat. Commun.">
        <title>Genetic determinants of endophytism in the Arabidopsis root mycobiome.</title>
        <authorList>
            <person name="Mesny F."/>
            <person name="Miyauchi S."/>
            <person name="Thiergart T."/>
            <person name="Pickel B."/>
            <person name="Atanasova L."/>
            <person name="Karlsson M."/>
            <person name="Huettel B."/>
            <person name="Barry K.W."/>
            <person name="Haridas S."/>
            <person name="Chen C."/>
            <person name="Bauer D."/>
            <person name="Andreopoulos W."/>
            <person name="Pangilinan J."/>
            <person name="LaButti K."/>
            <person name="Riley R."/>
            <person name="Lipzen A."/>
            <person name="Clum A."/>
            <person name="Drula E."/>
            <person name="Henrissat B."/>
            <person name="Kohler A."/>
            <person name="Grigoriev I.V."/>
            <person name="Martin F.M."/>
            <person name="Hacquard S."/>
        </authorList>
    </citation>
    <scope>NUCLEOTIDE SEQUENCE</scope>
    <source>
        <strain evidence="3">MPI-SDFR-AT-0120</strain>
    </source>
</reference>
<feature type="signal peptide" evidence="1">
    <location>
        <begin position="1"/>
        <end position="20"/>
    </location>
</feature>
<evidence type="ECO:0000313" key="4">
    <source>
        <dbReference type="Proteomes" id="UP000813461"/>
    </source>
</evidence>
<evidence type="ECO:0000259" key="2">
    <source>
        <dbReference type="Pfam" id="PF25411"/>
    </source>
</evidence>
<dbReference type="Proteomes" id="UP000813461">
    <property type="component" value="Unassembled WGS sequence"/>
</dbReference>
<keyword evidence="1" id="KW-0732">Signal</keyword>
<dbReference type="AlphaFoldDB" id="A0A8K0VWR8"/>
<dbReference type="InterPro" id="IPR057210">
    <property type="entry name" value="DUF7888"/>
</dbReference>